<sequence length="110" mass="11703">MTDAAPTPDTVRRRLYLVRWVALADALLLVALVSASLLDRRDLVSVLGPVHGGNFLLLVVLTYTGAADGLWGWWFLAATVFSGGPLGAFIGERVILRSLAQGADAAEVRA</sequence>
<dbReference type="InterPro" id="IPR023845">
    <property type="entry name" value="DUF3817_TM"/>
</dbReference>
<evidence type="ECO:0000313" key="8">
    <source>
        <dbReference type="EMBL" id="CAA9559900.1"/>
    </source>
</evidence>
<feature type="domain" description="DUF3817" evidence="7">
    <location>
        <begin position="17"/>
        <end position="95"/>
    </location>
</feature>
<keyword evidence="2" id="KW-1003">Cell membrane</keyword>
<gene>
    <name evidence="8" type="ORF">AVDCRST_MAG86-695</name>
</gene>
<accession>A0A6J4UU21</accession>
<dbReference type="GO" id="GO:0005886">
    <property type="term" value="C:plasma membrane"/>
    <property type="evidence" value="ECO:0007669"/>
    <property type="project" value="UniProtKB-SubCell"/>
</dbReference>
<keyword evidence="5 6" id="KW-0472">Membrane</keyword>
<name>A0A6J4UU21_9DEIN</name>
<organism evidence="8">
    <name type="scientific">uncultured Truepera sp</name>
    <dbReference type="NCBI Taxonomy" id="543023"/>
    <lineage>
        <taxon>Bacteria</taxon>
        <taxon>Thermotogati</taxon>
        <taxon>Deinococcota</taxon>
        <taxon>Deinococci</taxon>
        <taxon>Trueperales</taxon>
        <taxon>Trueperaceae</taxon>
        <taxon>Truepera</taxon>
        <taxon>environmental samples</taxon>
    </lineage>
</organism>
<reference evidence="8" key="1">
    <citation type="submission" date="2020-02" db="EMBL/GenBank/DDBJ databases">
        <authorList>
            <person name="Meier V. D."/>
        </authorList>
    </citation>
    <scope>NUCLEOTIDE SEQUENCE</scope>
    <source>
        <strain evidence="8">AVDCRST_MAG86</strain>
    </source>
</reference>
<evidence type="ECO:0000256" key="5">
    <source>
        <dbReference type="ARBA" id="ARBA00023136"/>
    </source>
</evidence>
<dbReference type="AlphaFoldDB" id="A0A6J4UU21"/>
<feature type="transmembrane region" description="Helical" evidence="6">
    <location>
        <begin position="45"/>
        <end position="65"/>
    </location>
</feature>
<evidence type="ECO:0000256" key="4">
    <source>
        <dbReference type="ARBA" id="ARBA00022989"/>
    </source>
</evidence>
<feature type="transmembrane region" description="Helical" evidence="6">
    <location>
        <begin position="71"/>
        <end position="91"/>
    </location>
</feature>
<protein>
    <recommendedName>
        <fullName evidence="7">DUF3817 domain-containing protein</fullName>
    </recommendedName>
</protein>
<evidence type="ECO:0000259" key="7">
    <source>
        <dbReference type="Pfam" id="PF12823"/>
    </source>
</evidence>
<evidence type="ECO:0000256" key="1">
    <source>
        <dbReference type="ARBA" id="ARBA00004651"/>
    </source>
</evidence>
<keyword evidence="4 6" id="KW-1133">Transmembrane helix</keyword>
<comment type="subcellular location">
    <subcellularLocation>
        <location evidence="1">Cell membrane</location>
        <topology evidence="1">Multi-pass membrane protein</topology>
    </subcellularLocation>
</comment>
<proteinExistence type="predicted"/>
<evidence type="ECO:0000256" key="2">
    <source>
        <dbReference type="ARBA" id="ARBA00022475"/>
    </source>
</evidence>
<dbReference type="Pfam" id="PF12823">
    <property type="entry name" value="DUF3817"/>
    <property type="match status" value="1"/>
</dbReference>
<evidence type="ECO:0000256" key="3">
    <source>
        <dbReference type="ARBA" id="ARBA00022692"/>
    </source>
</evidence>
<feature type="transmembrane region" description="Helical" evidence="6">
    <location>
        <begin position="20"/>
        <end position="38"/>
    </location>
</feature>
<keyword evidence="3 6" id="KW-0812">Transmembrane</keyword>
<evidence type="ECO:0000256" key="6">
    <source>
        <dbReference type="SAM" id="Phobius"/>
    </source>
</evidence>
<dbReference type="EMBL" id="CADCWP010000035">
    <property type="protein sequence ID" value="CAA9559900.1"/>
    <property type="molecule type" value="Genomic_DNA"/>
</dbReference>